<dbReference type="EMBL" id="VCGU01000459">
    <property type="protein sequence ID" value="TRY61888.1"/>
    <property type="molecule type" value="Genomic_DNA"/>
</dbReference>
<proteinExistence type="predicted"/>
<sequence length="137" mass="14334">MLAFPSVGVSPSQSQNLEIHPTISIPDQGMDGCIGCQMRKHDGGTNETPDSDQRKGSDDAAALDALIHIPVDTTGAVRDHGPLLALRCESSRCGGRQSLSYVVVGTTTAITTITPTTATATASDLALVLQGRFPRFV</sequence>
<protein>
    <submittedName>
        <fullName evidence="2">Uncharacterized protein</fullName>
    </submittedName>
</protein>
<evidence type="ECO:0000313" key="3">
    <source>
        <dbReference type="Proteomes" id="UP000318571"/>
    </source>
</evidence>
<gene>
    <name evidence="2" type="ORF">TCAL_08871</name>
</gene>
<name>A0A553N8X4_TIGCA</name>
<dbReference type="Proteomes" id="UP000318571">
    <property type="component" value="Chromosome 8"/>
</dbReference>
<dbReference type="AlphaFoldDB" id="A0A553N8X4"/>
<keyword evidence="3" id="KW-1185">Reference proteome</keyword>
<reference evidence="2 3" key="1">
    <citation type="journal article" date="2018" name="Nat. Ecol. Evol.">
        <title>Genomic signatures of mitonuclear coevolution across populations of Tigriopus californicus.</title>
        <authorList>
            <person name="Barreto F.S."/>
            <person name="Watson E.T."/>
            <person name="Lima T.G."/>
            <person name="Willett C.S."/>
            <person name="Edmands S."/>
            <person name="Li W."/>
            <person name="Burton R.S."/>
        </authorList>
    </citation>
    <scope>NUCLEOTIDE SEQUENCE [LARGE SCALE GENOMIC DNA]</scope>
    <source>
        <strain evidence="2 3">San Diego</strain>
    </source>
</reference>
<feature type="region of interest" description="Disordered" evidence="1">
    <location>
        <begin position="36"/>
        <end position="59"/>
    </location>
</feature>
<comment type="caution">
    <text evidence="2">The sequence shown here is derived from an EMBL/GenBank/DDBJ whole genome shotgun (WGS) entry which is preliminary data.</text>
</comment>
<evidence type="ECO:0000256" key="1">
    <source>
        <dbReference type="SAM" id="MobiDB-lite"/>
    </source>
</evidence>
<evidence type="ECO:0000313" key="2">
    <source>
        <dbReference type="EMBL" id="TRY61888.1"/>
    </source>
</evidence>
<accession>A0A553N8X4</accession>
<organism evidence="2 3">
    <name type="scientific">Tigriopus californicus</name>
    <name type="common">Marine copepod</name>
    <dbReference type="NCBI Taxonomy" id="6832"/>
    <lineage>
        <taxon>Eukaryota</taxon>
        <taxon>Metazoa</taxon>
        <taxon>Ecdysozoa</taxon>
        <taxon>Arthropoda</taxon>
        <taxon>Crustacea</taxon>
        <taxon>Multicrustacea</taxon>
        <taxon>Hexanauplia</taxon>
        <taxon>Copepoda</taxon>
        <taxon>Harpacticoida</taxon>
        <taxon>Harpacticidae</taxon>
        <taxon>Tigriopus</taxon>
    </lineage>
</organism>